<evidence type="ECO:0000256" key="1">
    <source>
        <dbReference type="SAM" id="MobiDB-lite"/>
    </source>
</evidence>
<name>A0ABN5PVA8_9ACTO</name>
<organism evidence="3 4">
    <name type="scientific">Actinomyces lilanjuaniae</name>
    <dbReference type="NCBI Taxonomy" id="2321394"/>
    <lineage>
        <taxon>Bacteria</taxon>
        <taxon>Bacillati</taxon>
        <taxon>Actinomycetota</taxon>
        <taxon>Actinomycetes</taxon>
        <taxon>Actinomycetales</taxon>
        <taxon>Actinomycetaceae</taxon>
        <taxon>Actinomyces</taxon>
    </lineage>
</organism>
<accession>A0ABN5PVA8</accession>
<dbReference type="Pfam" id="PF13177">
    <property type="entry name" value="DNA_pol3_delta2"/>
    <property type="match status" value="1"/>
</dbReference>
<keyword evidence="3" id="KW-0808">Transferase</keyword>
<dbReference type="NCBIfam" id="TIGR00678">
    <property type="entry name" value="holB"/>
    <property type="match status" value="1"/>
</dbReference>
<dbReference type="EC" id="2.7.7.7" evidence="3"/>
<dbReference type="Gene3D" id="3.40.50.300">
    <property type="entry name" value="P-loop containing nucleotide triphosphate hydrolases"/>
    <property type="match status" value="1"/>
</dbReference>
<protein>
    <submittedName>
        <fullName evidence="3">DNA polymerase III subunit delta</fullName>
        <ecNumber evidence="3">2.7.7.7</ecNumber>
    </submittedName>
</protein>
<dbReference type="NCBIfam" id="NF005926">
    <property type="entry name" value="PRK07940.1"/>
    <property type="match status" value="1"/>
</dbReference>
<reference evidence="3 4" key="1">
    <citation type="submission" date="2018-09" db="EMBL/GenBank/DDBJ databases">
        <authorList>
            <person name="Li J."/>
        </authorList>
    </citation>
    <scope>NUCLEOTIDE SEQUENCE [LARGE SCALE GENOMIC DNA]</scope>
    <source>
        <strain evidence="3 4">2129</strain>
    </source>
</reference>
<sequence>MSVWDDVVGQEEVVGVLSAAARAARSLAHRRQEAAAATTPGRDDDPDAGNAGNAGDSAMAHAWLVTGPPGSGRSNAARAFAASLQCTGPVPGCGRCKPCRDVMAGSHPDVVRVATERLIITMEEVRGLVGEAQRRPWTGRWRVVLVEDADRMAERTTNVLLKSVEEPPPQTVWLLCTPSADDVLPTIRSRCRLVTLRVPSTQAVAELLVRRDGADPQLAQQAARASQSHIGVARHLATDPGAWERRHRLLMSPVSLRSVGDAVLAAASLVEAAETEAKEATAERDARERAELARALGLEEGGKIPPALRAQVRQLEEDQKRRARRARTDVLDRAMTDLLSFYRDVLAIQLGSDVERVNIDLADTVDQVARTTGAQQSLARIAAIEECRSRLGSSAAPLLAVEALMVQLRPQA</sequence>
<keyword evidence="4" id="KW-1185">Reference proteome</keyword>
<dbReference type="EMBL" id="CP032514">
    <property type="protein sequence ID" value="AYD91012.1"/>
    <property type="molecule type" value="Genomic_DNA"/>
</dbReference>
<evidence type="ECO:0000313" key="4">
    <source>
        <dbReference type="Proteomes" id="UP000273001"/>
    </source>
</evidence>
<dbReference type="Proteomes" id="UP000273001">
    <property type="component" value="Chromosome"/>
</dbReference>
<dbReference type="RefSeq" id="WP_120206080.1">
    <property type="nucleotide sequence ID" value="NZ_CP032514.1"/>
</dbReference>
<feature type="region of interest" description="Disordered" evidence="1">
    <location>
        <begin position="31"/>
        <end position="55"/>
    </location>
</feature>
<evidence type="ECO:0000313" key="3">
    <source>
        <dbReference type="EMBL" id="AYD91012.1"/>
    </source>
</evidence>
<dbReference type="InterPro" id="IPR003593">
    <property type="entry name" value="AAA+_ATPase"/>
</dbReference>
<dbReference type="SMART" id="SM00382">
    <property type="entry name" value="AAA"/>
    <property type="match status" value="1"/>
</dbReference>
<gene>
    <name evidence="3" type="ORF">D5R93_12005</name>
</gene>
<keyword evidence="3" id="KW-0548">Nucleotidyltransferase</keyword>
<dbReference type="GO" id="GO:0003887">
    <property type="term" value="F:DNA-directed DNA polymerase activity"/>
    <property type="evidence" value="ECO:0007669"/>
    <property type="project" value="UniProtKB-EC"/>
</dbReference>
<dbReference type="InterPro" id="IPR027417">
    <property type="entry name" value="P-loop_NTPase"/>
</dbReference>
<dbReference type="PANTHER" id="PTHR11669:SF8">
    <property type="entry name" value="DNA POLYMERASE III SUBUNIT DELTA"/>
    <property type="match status" value="1"/>
</dbReference>
<dbReference type="PANTHER" id="PTHR11669">
    <property type="entry name" value="REPLICATION FACTOR C / DNA POLYMERASE III GAMMA-TAU SUBUNIT"/>
    <property type="match status" value="1"/>
</dbReference>
<dbReference type="SUPFAM" id="SSF52540">
    <property type="entry name" value="P-loop containing nucleoside triphosphate hydrolases"/>
    <property type="match status" value="1"/>
</dbReference>
<evidence type="ECO:0000259" key="2">
    <source>
        <dbReference type="SMART" id="SM00382"/>
    </source>
</evidence>
<dbReference type="InterPro" id="IPR004622">
    <property type="entry name" value="DNA_pol_HolB"/>
</dbReference>
<proteinExistence type="predicted"/>
<feature type="domain" description="AAA+ ATPase" evidence="2">
    <location>
        <begin position="59"/>
        <end position="199"/>
    </location>
</feature>
<dbReference type="InterPro" id="IPR050238">
    <property type="entry name" value="DNA_Rep/Repair_Clamp_Loader"/>
</dbReference>